<evidence type="ECO:0000313" key="2">
    <source>
        <dbReference type="Proteomes" id="UP000287188"/>
    </source>
</evidence>
<sequence>MHSTPIVFLSPTKKRRFAGFAGCYSPKEENKDPYTLSKSLRRAVKGYPFGNFILDAGETNLRNLQTCKPDQRREDPVVTSKQ</sequence>
<gene>
    <name evidence="1" type="ORF">KDK_28670</name>
</gene>
<keyword evidence="2" id="KW-1185">Reference proteome</keyword>
<dbReference type="EMBL" id="BIFS01000001">
    <property type="protein sequence ID" value="GCE19067.1"/>
    <property type="molecule type" value="Genomic_DNA"/>
</dbReference>
<comment type="caution">
    <text evidence="1">The sequence shown here is derived from an EMBL/GenBank/DDBJ whole genome shotgun (WGS) entry which is preliminary data.</text>
</comment>
<organism evidence="1 2">
    <name type="scientific">Dictyobacter kobayashii</name>
    <dbReference type="NCBI Taxonomy" id="2014872"/>
    <lineage>
        <taxon>Bacteria</taxon>
        <taxon>Bacillati</taxon>
        <taxon>Chloroflexota</taxon>
        <taxon>Ktedonobacteria</taxon>
        <taxon>Ktedonobacterales</taxon>
        <taxon>Dictyobacteraceae</taxon>
        <taxon>Dictyobacter</taxon>
    </lineage>
</organism>
<dbReference type="AlphaFoldDB" id="A0A402AIX2"/>
<reference evidence="2" key="1">
    <citation type="submission" date="2018-12" db="EMBL/GenBank/DDBJ databases">
        <title>Tengunoibacter tsumagoiensis gen. nov., sp. nov., Dictyobacter kobayashii sp. nov., D. alpinus sp. nov., and D. joshuensis sp. nov. and description of Dictyobacteraceae fam. nov. within the order Ktedonobacterales isolated from Tengu-no-mugimeshi.</title>
        <authorList>
            <person name="Wang C.M."/>
            <person name="Zheng Y."/>
            <person name="Sakai Y."/>
            <person name="Toyoda A."/>
            <person name="Minakuchi Y."/>
            <person name="Abe K."/>
            <person name="Yokota A."/>
            <person name="Yabe S."/>
        </authorList>
    </citation>
    <scope>NUCLEOTIDE SEQUENCE [LARGE SCALE GENOMIC DNA]</scope>
    <source>
        <strain evidence="2">Uno11</strain>
    </source>
</reference>
<proteinExistence type="predicted"/>
<protein>
    <submittedName>
        <fullName evidence="1">Uncharacterized protein</fullName>
    </submittedName>
</protein>
<dbReference type="Proteomes" id="UP000287188">
    <property type="component" value="Unassembled WGS sequence"/>
</dbReference>
<accession>A0A402AIX2</accession>
<evidence type="ECO:0000313" key="1">
    <source>
        <dbReference type="EMBL" id="GCE19067.1"/>
    </source>
</evidence>
<name>A0A402AIX2_9CHLR</name>